<dbReference type="Proteomes" id="UP000663191">
    <property type="component" value="Chromosome"/>
</dbReference>
<name>A0A8A2U8S1_9EURY</name>
<dbReference type="KEGG" id="hlo:J0X27_16265"/>
<evidence type="ECO:0000313" key="1">
    <source>
        <dbReference type="EMBL" id="QSW84983.1"/>
    </source>
</evidence>
<dbReference type="AlphaFoldDB" id="A0A8A2U8S1"/>
<organism evidence="1 2">
    <name type="scientific">Natrinema longum</name>
    <dbReference type="NCBI Taxonomy" id="370324"/>
    <lineage>
        <taxon>Archaea</taxon>
        <taxon>Methanobacteriati</taxon>
        <taxon>Methanobacteriota</taxon>
        <taxon>Stenosarchaea group</taxon>
        <taxon>Halobacteria</taxon>
        <taxon>Halobacteriales</taxon>
        <taxon>Natrialbaceae</taxon>
        <taxon>Natrinema</taxon>
    </lineage>
</organism>
<gene>
    <name evidence="1" type="ORF">J0X27_16265</name>
</gene>
<dbReference type="EMBL" id="CP071463">
    <property type="protein sequence ID" value="QSW84983.1"/>
    <property type="molecule type" value="Genomic_DNA"/>
</dbReference>
<proteinExistence type="predicted"/>
<dbReference type="RefSeq" id="WP_207270186.1">
    <property type="nucleotide sequence ID" value="NZ_CP071463.1"/>
</dbReference>
<evidence type="ECO:0000313" key="2">
    <source>
        <dbReference type="Proteomes" id="UP000663191"/>
    </source>
</evidence>
<protein>
    <submittedName>
        <fullName evidence="1">Uncharacterized protein</fullName>
    </submittedName>
</protein>
<reference evidence="1 2" key="1">
    <citation type="journal article" date="2006" name="Int. J. Syst. Evol. Microbiol.">
        <title>Haloterrigena longa sp. nov. and Haloterrigena limicola sp. nov., extremely halophilic archaea isolated from a salt lake.</title>
        <authorList>
            <person name="Cui H.L."/>
            <person name="Tohty D."/>
            <person name="Zhou P.J."/>
            <person name="Liu S.J."/>
        </authorList>
    </citation>
    <scope>NUCLEOTIDE SEQUENCE [LARGE SCALE GENOMIC DNA]</scope>
    <source>
        <strain evidence="1 2">ABH32</strain>
    </source>
</reference>
<dbReference type="GeneID" id="63185331"/>
<accession>A0A8A2U8S1</accession>
<sequence length="102" mass="11324">MGLAQFSLYSSADIKNTLKHCNGLSLNISWGESVLDQRVIAIEFDIRALDVEICPFLEIIGYGDHPATLALNFLPTRSYVCVERSLTDDVVAALYADSCRRL</sequence>
<keyword evidence="2" id="KW-1185">Reference proteome</keyword>